<dbReference type="AlphaFoldDB" id="A0A059G066"/>
<evidence type="ECO:0000256" key="4">
    <source>
        <dbReference type="ARBA" id="ARBA00022692"/>
    </source>
</evidence>
<feature type="transmembrane region" description="Helical" evidence="7">
    <location>
        <begin position="7"/>
        <end position="26"/>
    </location>
</feature>
<name>A0A059G066_9PROT</name>
<protein>
    <submittedName>
        <fullName evidence="9">Putative monovalent cation/H+ antiporter subunit B</fullName>
    </submittedName>
</protein>
<keyword evidence="5 7" id="KW-1133">Transmembrane helix</keyword>
<comment type="subcellular location">
    <subcellularLocation>
        <location evidence="1">Cell membrane</location>
        <topology evidence="1">Multi-pass membrane protein</topology>
    </subcellularLocation>
</comment>
<gene>
    <name evidence="9" type="ORF">HHI_01560</name>
</gene>
<comment type="similarity">
    <text evidence="2">Belongs to the CPA3 antiporters (TC 2.A.63) subunit B family.</text>
</comment>
<organism evidence="9 10">
    <name type="scientific">Hyphomonas hirschiana VP5</name>
    <dbReference type="NCBI Taxonomy" id="1280951"/>
    <lineage>
        <taxon>Bacteria</taxon>
        <taxon>Pseudomonadati</taxon>
        <taxon>Pseudomonadota</taxon>
        <taxon>Alphaproteobacteria</taxon>
        <taxon>Hyphomonadales</taxon>
        <taxon>Hyphomonadaceae</taxon>
        <taxon>Hyphomonas</taxon>
    </lineage>
</organism>
<sequence>MKGDHHVILRVIGKCFIPLIVIYGFYVQFHGEVGPGGAFQAGVVLAVAIILNSLTFGLAPTMRAVPPVFARTLAAVGVLIYVGVGFWSMIQGGLFLEYQALFGEPPGGHDGQHAGIIIVELGVLFAVTGAMITIFYALAGRVGEIRDEDW</sequence>
<evidence type="ECO:0000256" key="5">
    <source>
        <dbReference type="ARBA" id="ARBA00022989"/>
    </source>
</evidence>
<accession>A0A059G066</accession>
<keyword evidence="6 7" id="KW-0472">Membrane</keyword>
<keyword evidence="3" id="KW-1003">Cell membrane</keyword>
<dbReference type="InterPro" id="IPR050622">
    <property type="entry name" value="CPA3_antiporter_subunitB"/>
</dbReference>
<dbReference type="NCBIfam" id="NF009162">
    <property type="entry name" value="PRK12508.1"/>
    <property type="match status" value="1"/>
</dbReference>
<evidence type="ECO:0000256" key="6">
    <source>
        <dbReference type="ARBA" id="ARBA00023136"/>
    </source>
</evidence>
<dbReference type="OrthoDB" id="2085045at2"/>
<keyword evidence="10" id="KW-1185">Reference proteome</keyword>
<dbReference type="PANTHER" id="PTHR33932">
    <property type="entry name" value="NA(+)/H(+) ANTIPORTER SUBUNIT B"/>
    <property type="match status" value="1"/>
</dbReference>
<evidence type="ECO:0000313" key="10">
    <source>
        <dbReference type="Proteomes" id="UP000025061"/>
    </source>
</evidence>
<evidence type="ECO:0000313" key="9">
    <source>
        <dbReference type="EMBL" id="KCZ96325.1"/>
    </source>
</evidence>
<dbReference type="Pfam" id="PF04039">
    <property type="entry name" value="MnhB"/>
    <property type="match status" value="1"/>
</dbReference>
<evidence type="ECO:0000256" key="7">
    <source>
        <dbReference type="SAM" id="Phobius"/>
    </source>
</evidence>
<comment type="caution">
    <text evidence="9">The sequence shown here is derived from an EMBL/GenBank/DDBJ whole genome shotgun (WGS) entry which is preliminary data.</text>
</comment>
<evidence type="ECO:0000256" key="1">
    <source>
        <dbReference type="ARBA" id="ARBA00004651"/>
    </source>
</evidence>
<dbReference type="RefSeq" id="WP_011645761.1">
    <property type="nucleotide sequence ID" value="NZ_ARYI01000001.1"/>
</dbReference>
<dbReference type="EMBL" id="ARYI01000001">
    <property type="protein sequence ID" value="KCZ96325.1"/>
    <property type="molecule type" value="Genomic_DNA"/>
</dbReference>
<feature type="transmembrane region" description="Helical" evidence="7">
    <location>
        <begin position="116"/>
        <end position="138"/>
    </location>
</feature>
<reference evidence="9 10" key="1">
    <citation type="submission" date="2013-04" db="EMBL/GenBank/DDBJ databases">
        <title>Hyphomonas hirschiana VP5 Genome Sequencing.</title>
        <authorList>
            <person name="Lai Q."/>
            <person name="Shao Z."/>
        </authorList>
    </citation>
    <scope>NUCLEOTIDE SEQUENCE [LARGE SCALE GENOMIC DNA]</scope>
    <source>
        <strain evidence="9 10">VP5</strain>
    </source>
</reference>
<dbReference type="Proteomes" id="UP000025061">
    <property type="component" value="Unassembled WGS sequence"/>
</dbReference>
<feature type="transmembrane region" description="Helical" evidence="7">
    <location>
        <begin position="38"/>
        <end position="60"/>
    </location>
</feature>
<evidence type="ECO:0000256" key="3">
    <source>
        <dbReference type="ARBA" id="ARBA00022475"/>
    </source>
</evidence>
<dbReference type="GO" id="GO:0005886">
    <property type="term" value="C:plasma membrane"/>
    <property type="evidence" value="ECO:0007669"/>
    <property type="project" value="UniProtKB-SubCell"/>
</dbReference>
<evidence type="ECO:0000256" key="2">
    <source>
        <dbReference type="ARBA" id="ARBA00009425"/>
    </source>
</evidence>
<keyword evidence="4 7" id="KW-0812">Transmembrane</keyword>
<feature type="transmembrane region" description="Helical" evidence="7">
    <location>
        <begin position="72"/>
        <end position="96"/>
    </location>
</feature>
<dbReference type="PATRIC" id="fig|1280951.3.peg.315"/>
<dbReference type="PANTHER" id="PTHR33932:SF4">
    <property type="entry name" value="NA(+)_H(+) ANTIPORTER SUBUNIT B"/>
    <property type="match status" value="1"/>
</dbReference>
<proteinExistence type="inferred from homology"/>
<evidence type="ECO:0000259" key="8">
    <source>
        <dbReference type="Pfam" id="PF04039"/>
    </source>
</evidence>
<feature type="domain" description="Na+/H+ antiporter MnhB subunit-related protein" evidence="8">
    <location>
        <begin position="8"/>
        <end position="133"/>
    </location>
</feature>
<dbReference type="InterPro" id="IPR007182">
    <property type="entry name" value="MnhB"/>
</dbReference>